<comment type="caution">
    <text evidence="7">The sequence shown here is derived from an EMBL/GenBank/DDBJ whole genome shotgun (WGS) entry which is preliminary data.</text>
</comment>
<evidence type="ECO:0000256" key="4">
    <source>
        <dbReference type="ARBA" id="ARBA00022723"/>
    </source>
</evidence>
<dbReference type="InterPro" id="IPR033749">
    <property type="entry name" value="Polyprenyl_synt_CS"/>
</dbReference>
<dbReference type="PANTHER" id="PTHR12001">
    <property type="entry name" value="GERANYLGERANYL PYROPHOSPHATE SYNTHASE"/>
    <property type="match status" value="1"/>
</dbReference>
<keyword evidence="5" id="KW-0460">Magnesium</keyword>
<evidence type="ECO:0000256" key="3">
    <source>
        <dbReference type="ARBA" id="ARBA00022679"/>
    </source>
</evidence>
<dbReference type="InterPro" id="IPR008949">
    <property type="entry name" value="Isoprenoid_synthase_dom_sf"/>
</dbReference>
<organism evidence="7 8">
    <name type="scientific">Microbacter margulisiae</name>
    <dbReference type="NCBI Taxonomy" id="1350067"/>
    <lineage>
        <taxon>Bacteria</taxon>
        <taxon>Pseudomonadati</taxon>
        <taxon>Bacteroidota</taxon>
        <taxon>Bacteroidia</taxon>
        <taxon>Bacteroidales</taxon>
        <taxon>Porphyromonadaceae</taxon>
        <taxon>Microbacter</taxon>
    </lineage>
</organism>
<comment type="cofactor">
    <cofactor evidence="1">
        <name>Mg(2+)</name>
        <dbReference type="ChEBI" id="CHEBI:18420"/>
    </cofactor>
</comment>
<dbReference type="EMBL" id="JACHYB010000001">
    <property type="protein sequence ID" value="MBB3187339.1"/>
    <property type="molecule type" value="Genomic_DNA"/>
</dbReference>
<dbReference type="GO" id="GO:0106350">
    <property type="term" value="F:all-trans-octaprenyl-diphosphate synthase activity"/>
    <property type="evidence" value="ECO:0007669"/>
    <property type="project" value="UniProtKB-EC"/>
</dbReference>
<dbReference type="InterPro" id="IPR000092">
    <property type="entry name" value="Polyprenyl_synt"/>
</dbReference>
<evidence type="ECO:0000313" key="8">
    <source>
        <dbReference type="Proteomes" id="UP000544222"/>
    </source>
</evidence>
<dbReference type="GO" id="GO:0008299">
    <property type="term" value="P:isoprenoid biosynthetic process"/>
    <property type="evidence" value="ECO:0007669"/>
    <property type="project" value="InterPro"/>
</dbReference>
<keyword evidence="8" id="KW-1185">Reference proteome</keyword>
<dbReference type="GO" id="GO:0046872">
    <property type="term" value="F:metal ion binding"/>
    <property type="evidence" value="ECO:0007669"/>
    <property type="project" value="UniProtKB-KW"/>
</dbReference>
<dbReference type="SUPFAM" id="SSF48576">
    <property type="entry name" value="Terpenoid synthases"/>
    <property type="match status" value="1"/>
</dbReference>
<dbReference type="Proteomes" id="UP000544222">
    <property type="component" value="Unassembled WGS sequence"/>
</dbReference>
<dbReference type="Pfam" id="PF00348">
    <property type="entry name" value="polyprenyl_synt"/>
    <property type="match status" value="1"/>
</dbReference>
<dbReference type="PROSITE" id="PS00723">
    <property type="entry name" value="POLYPRENYL_SYNTHASE_1"/>
    <property type="match status" value="1"/>
</dbReference>
<name>A0A7W5H274_9PORP</name>
<keyword evidence="3 6" id="KW-0808">Transferase</keyword>
<dbReference type="CDD" id="cd00685">
    <property type="entry name" value="Trans_IPPS_HT"/>
    <property type="match status" value="1"/>
</dbReference>
<dbReference type="EC" id="2.5.1.90" evidence="7"/>
<dbReference type="SFLD" id="SFLDS00005">
    <property type="entry name" value="Isoprenoid_Synthase_Type_I"/>
    <property type="match status" value="1"/>
</dbReference>
<dbReference type="PANTHER" id="PTHR12001:SF69">
    <property type="entry name" value="ALL TRANS-POLYPRENYL-DIPHOSPHATE SYNTHASE PDSS1"/>
    <property type="match status" value="1"/>
</dbReference>
<dbReference type="PROSITE" id="PS00444">
    <property type="entry name" value="POLYPRENYL_SYNTHASE_2"/>
    <property type="match status" value="1"/>
</dbReference>
<dbReference type="AlphaFoldDB" id="A0A7W5H274"/>
<dbReference type="RefSeq" id="WP_183413111.1">
    <property type="nucleotide sequence ID" value="NZ_JACHYB010000001.1"/>
</dbReference>
<protein>
    <submittedName>
        <fullName evidence="7">Octaprenyl-diphosphate synthase</fullName>
        <ecNumber evidence="7">2.5.1.90</ecNumber>
    </submittedName>
</protein>
<evidence type="ECO:0000313" key="7">
    <source>
        <dbReference type="EMBL" id="MBB3187339.1"/>
    </source>
</evidence>
<evidence type="ECO:0000256" key="6">
    <source>
        <dbReference type="RuleBase" id="RU004466"/>
    </source>
</evidence>
<evidence type="ECO:0000256" key="1">
    <source>
        <dbReference type="ARBA" id="ARBA00001946"/>
    </source>
</evidence>
<gene>
    <name evidence="7" type="ORF">FHX64_001502</name>
</gene>
<comment type="similarity">
    <text evidence="2 6">Belongs to the FPP/GGPP synthase family.</text>
</comment>
<evidence type="ECO:0000256" key="2">
    <source>
        <dbReference type="ARBA" id="ARBA00006706"/>
    </source>
</evidence>
<evidence type="ECO:0000256" key="5">
    <source>
        <dbReference type="ARBA" id="ARBA00022842"/>
    </source>
</evidence>
<accession>A0A7W5H274</accession>
<keyword evidence="4" id="KW-0479">Metal-binding</keyword>
<reference evidence="7 8" key="1">
    <citation type="submission" date="2020-08" db="EMBL/GenBank/DDBJ databases">
        <title>Genomic Encyclopedia of Type Strains, Phase IV (KMG-IV): sequencing the most valuable type-strain genomes for metagenomic binning, comparative biology and taxonomic classification.</title>
        <authorList>
            <person name="Goeker M."/>
        </authorList>
    </citation>
    <scope>NUCLEOTIDE SEQUENCE [LARGE SCALE GENOMIC DNA]</scope>
    <source>
        <strain evidence="7 8">DSM 27471</strain>
    </source>
</reference>
<dbReference type="Gene3D" id="1.10.600.10">
    <property type="entry name" value="Farnesyl Diphosphate Synthase"/>
    <property type="match status" value="1"/>
</dbReference>
<proteinExistence type="inferred from homology"/>
<sequence length="328" mass="36357">MNDIAAIKQPVLAEFQQFESAFADAFESDNHTLKEVYVYVLNNVGKQVRPLLTLLCSQICGGITDTTIQAGVALELMHTASLLHDDVIDEAEQRRGKPSVHSRWGNKAAILSGDYLLASSFLVSTTINHPQIWRILASVGKQLAVGELLQQDSTITVENQWSEANYFDVINNKTAQLFAACCQIGALGANAPKTQVLAMKEFGQNIGLIFQIKDDIFDYFDSAEIGKPTGNDLKEGKITLPLLHALSQVSEDESNAMMNNIRKVFLEHNESLIPTIQKFARSNGGIRYAEEQMDLFHQKALDALSIFEESKEKASLLATLQFVSDRTY</sequence>